<feature type="domain" description="Protein kinase" evidence="4">
    <location>
        <begin position="938"/>
        <end position="1212"/>
    </location>
</feature>
<comment type="caution">
    <text evidence="5">The sequence shown here is derived from an EMBL/GenBank/DDBJ whole genome shotgun (WGS) entry which is preliminary data.</text>
</comment>
<dbReference type="SUPFAM" id="SSF48403">
    <property type="entry name" value="Ankyrin repeat"/>
    <property type="match status" value="4"/>
</dbReference>
<dbReference type="SUPFAM" id="SSF56112">
    <property type="entry name" value="Protein kinase-like (PK-like)"/>
    <property type="match status" value="1"/>
</dbReference>
<keyword evidence="3" id="KW-0067">ATP-binding</keyword>
<dbReference type="Proteomes" id="UP000215902">
    <property type="component" value="Unassembled WGS sequence"/>
</dbReference>
<dbReference type="InterPro" id="IPR000719">
    <property type="entry name" value="Prot_kinase_dom"/>
</dbReference>
<keyword evidence="1" id="KW-0677">Repeat</keyword>
<name>A0A267DRS0_9PLAT</name>
<accession>A0A267DRS0</accession>
<evidence type="ECO:0000256" key="2">
    <source>
        <dbReference type="ARBA" id="ARBA00023043"/>
    </source>
</evidence>
<keyword evidence="6" id="KW-1185">Reference proteome</keyword>
<dbReference type="EMBL" id="NIVC01003447">
    <property type="protein sequence ID" value="PAA51374.1"/>
    <property type="molecule type" value="Genomic_DNA"/>
</dbReference>
<dbReference type="GO" id="GO:0004672">
    <property type="term" value="F:protein kinase activity"/>
    <property type="evidence" value="ECO:0007669"/>
    <property type="project" value="InterPro"/>
</dbReference>
<dbReference type="Gene3D" id="1.25.40.20">
    <property type="entry name" value="Ankyrin repeat-containing domain"/>
    <property type="match status" value="6"/>
</dbReference>
<evidence type="ECO:0000256" key="3">
    <source>
        <dbReference type="PROSITE-ProRule" id="PRU10141"/>
    </source>
</evidence>
<dbReference type="InterPro" id="IPR036770">
    <property type="entry name" value="Ankyrin_rpt-contain_sf"/>
</dbReference>
<dbReference type="OrthoDB" id="10252328at2759"/>
<keyword evidence="2" id="KW-0040">ANK repeat</keyword>
<dbReference type="AlphaFoldDB" id="A0A267DRS0"/>
<dbReference type="PANTHER" id="PTHR24186">
    <property type="entry name" value="PROTEIN PHOSPHATASE 1 REGULATORY SUBUNIT"/>
    <property type="match status" value="1"/>
</dbReference>
<dbReference type="PROSITE" id="PS00107">
    <property type="entry name" value="PROTEIN_KINASE_ATP"/>
    <property type="match status" value="1"/>
</dbReference>
<dbReference type="GO" id="GO:0005886">
    <property type="term" value="C:plasma membrane"/>
    <property type="evidence" value="ECO:0007669"/>
    <property type="project" value="TreeGrafter"/>
</dbReference>
<keyword evidence="3" id="KW-0547">Nucleotide-binding</keyword>
<dbReference type="Gene3D" id="1.10.510.10">
    <property type="entry name" value="Transferase(Phosphotransferase) domain 1"/>
    <property type="match status" value="1"/>
</dbReference>
<reference evidence="5 6" key="1">
    <citation type="submission" date="2017-06" db="EMBL/GenBank/DDBJ databases">
        <title>A platform for efficient transgenesis in Macrostomum lignano, a flatworm model organism for stem cell research.</title>
        <authorList>
            <person name="Berezikov E."/>
        </authorList>
    </citation>
    <scope>NUCLEOTIDE SEQUENCE [LARGE SCALE GENOMIC DNA]</scope>
    <source>
        <strain evidence="5">DV1</strain>
        <tissue evidence="5">Whole organism</tissue>
    </source>
</reference>
<organism evidence="5 6">
    <name type="scientific">Macrostomum lignano</name>
    <dbReference type="NCBI Taxonomy" id="282301"/>
    <lineage>
        <taxon>Eukaryota</taxon>
        <taxon>Metazoa</taxon>
        <taxon>Spiralia</taxon>
        <taxon>Lophotrochozoa</taxon>
        <taxon>Platyhelminthes</taxon>
        <taxon>Rhabditophora</taxon>
        <taxon>Macrostomorpha</taxon>
        <taxon>Macrostomida</taxon>
        <taxon>Macrostomidae</taxon>
        <taxon>Macrostomum</taxon>
    </lineage>
</organism>
<dbReference type="PANTHER" id="PTHR24186:SF38">
    <property type="entry name" value="ANKYRIN REPEAT FAMILY PROTEIN"/>
    <property type="match status" value="1"/>
</dbReference>
<gene>
    <name evidence="5" type="ORF">BOX15_Mlig014711g1</name>
</gene>
<dbReference type="PROSITE" id="PS50011">
    <property type="entry name" value="PROTEIN_KINASE_DOM"/>
    <property type="match status" value="1"/>
</dbReference>
<feature type="binding site" evidence="3">
    <location>
        <position position="966"/>
    </location>
    <ligand>
        <name>ATP</name>
        <dbReference type="ChEBI" id="CHEBI:30616"/>
    </ligand>
</feature>
<dbReference type="Pfam" id="PF12796">
    <property type="entry name" value="Ank_2"/>
    <property type="match status" value="1"/>
</dbReference>
<dbReference type="InterPro" id="IPR002110">
    <property type="entry name" value="Ankyrin_rpt"/>
</dbReference>
<protein>
    <recommendedName>
        <fullName evidence="4">Protein kinase domain-containing protein</fullName>
    </recommendedName>
</protein>
<sequence length="1217" mass="135122">MPLHFVAEWQGADSMELMKKELGSSCFQLQGKSHKTSIHYAAANRESNESLKWLLNEYGPESLKVPDKDGNTAVHLAAQNQGVDSMELMKTKLGDACFEIKGKLRWTPVHFAATNLSSNASLKWLVKELGSDCLELPDKDGNTAIHLAARYQGIDSMKLMKEALGKDCFLLKGCLNRTAIHCAATNESSNQSLKWLVRECGAESLTVPDQNGHTAVHLASQYQGTDSIELIKQELGTECFLLEESLFARTPVHCAALNRVSNASLKWLVKEFGCGCLKTPDKDGDTPIHLATQCQSIDSLELMKIELGINCFQLKGYSNRMPIHIAASSSEKLALFNWLIKECGPDCLKVPEKNGNTAVHLAAQYQGIESMKLIKKELGTGCFHLKGRLMRTPVHCAACNKFGYSVLKWLVLKCGPDCVAAVDKDGNTIVHLAAEHQSADLLQFLIDQIGPQVLSLKNNKGETLVECVEKDSDNDRKARKRNWIELTKDFESFYLEEGAVSVNAEATDDLLNQLRTALEARDDALLRRLCLLLNSNVELTVNDCLNKERTQSVTHHVVCKSRSLQCLKLLISKFGPDCLLNRNNRGETAVHLTAMHQENLWMKLILEALGRDCFKDTASNGRMVTHYAATNETSNSSLKWLVAEFGRDCLLVPDKEGSTVVHLAAEYQGVDSMELMNRELETDCFKELKGSQNRTVVHYAAGNNISDAPLRWLVKKFGPSCIKFPDKHGVTPIHLVTLNSRSTSSMTLNWLVSVGGPDCLTIPDNEGNTPVHLAAEFHNIESMKFIKKILGPECFRRIGFWQRTPIHCAAANSNCSALLGWLIKECGHDCLMCQDKDGNTPVHRAACFQPVKSLKLLADQIGPEIFSLKNASGKTIADFVNQDLDEDRKLQKQSWISSQLTPERQLNLRHPEVRMTASVESLGGSSGRAGGKPFREKWENKQLLGRGGFGDVHKVLTDTGVTCAAKTLRLPLQLGDQLDSKARKVDSVVESEKNLCQLQHPNIVRFLYITQPEPATVVVFMELLDGHTLENFIDEKPIDEEKIRHFSKQICSALLYLHSQQPPVIHRDINCTNIIVLADGTDRLKLIDFGLSIKLEQSVSHISASTSPKGTLNFMAPELLGDGESESVQYSRESDIWAFGCSVYQMAIGARPFATAKNLLQLVRLLDQNGAPLLQTGQQSCSQELLDFYSLCTAKDRKARISAEALMKHKFLTRSCD</sequence>
<dbReference type="STRING" id="282301.A0A267DRS0"/>
<evidence type="ECO:0000313" key="6">
    <source>
        <dbReference type="Proteomes" id="UP000215902"/>
    </source>
</evidence>
<evidence type="ECO:0000313" key="5">
    <source>
        <dbReference type="EMBL" id="PAA51374.1"/>
    </source>
</evidence>
<dbReference type="InterPro" id="IPR017441">
    <property type="entry name" value="Protein_kinase_ATP_BS"/>
</dbReference>
<dbReference type="GO" id="GO:0005524">
    <property type="term" value="F:ATP binding"/>
    <property type="evidence" value="ECO:0007669"/>
    <property type="project" value="UniProtKB-UniRule"/>
</dbReference>
<evidence type="ECO:0000259" key="4">
    <source>
        <dbReference type="PROSITE" id="PS50011"/>
    </source>
</evidence>
<proteinExistence type="predicted"/>
<dbReference type="InterPro" id="IPR011009">
    <property type="entry name" value="Kinase-like_dom_sf"/>
</dbReference>
<dbReference type="SMART" id="SM00248">
    <property type="entry name" value="ANK"/>
    <property type="match status" value="19"/>
</dbReference>
<evidence type="ECO:0000256" key="1">
    <source>
        <dbReference type="ARBA" id="ARBA00022737"/>
    </source>
</evidence>
<dbReference type="Pfam" id="PF00069">
    <property type="entry name" value="Pkinase"/>
    <property type="match status" value="1"/>
</dbReference>